<accession>T1GKE7</accession>
<name>T1GKE7_MEGSC</name>
<protein>
    <submittedName>
        <fullName evidence="1">Uncharacterized protein</fullName>
    </submittedName>
</protein>
<dbReference type="Proteomes" id="UP000015102">
    <property type="component" value="Unassembled WGS sequence"/>
</dbReference>
<reference evidence="1" key="2">
    <citation type="submission" date="2015-06" db="UniProtKB">
        <authorList>
            <consortium name="EnsemblMetazoa"/>
        </authorList>
    </citation>
    <scope>IDENTIFICATION</scope>
</reference>
<dbReference type="HOGENOM" id="CLU_2148714_0_0_1"/>
<dbReference type="EnsemblMetazoa" id="MESCA003970-RA">
    <property type="protein sequence ID" value="MESCA003970-PA"/>
    <property type="gene ID" value="MESCA003970"/>
</dbReference>
<keyword evidence="2" id="KW-1185">Reference proteome</keyword>
<dbReference type="AlphaFoldDB" id="T1GKE7"/>
<evidence type="ECO:0000313" key="2">
    <source>
        <dbReference type="Proteomes" id="UP000015102"/>
    </source>
</evidence>
<evidence type="ECO:0000313" key="1">
    <source>
        <dbReference type="EnsemblMetazoa" id="MESCA003970-PA"/>
    </source>
</evidence>
<reference evidence="2" key="1">
    <citation type="submission" date="2013-02" db="EMBL/GenBank/DDBJ databases">
        <authorList>
            <person name="Hughes D."/>
        </authorList>
    </citation>
    <scope>NUCLEOTIDE SEQUENCE</scope>
    <source>
        <strain>Durham</strain>
        <strain evidence="2">NC isolate 2 -- Noor lab</strain>
    </source>
</reference>
<dbReference type="EMBL" id="CAQQ02152590">
    <property type="status" value="NOT_ANNOTATED_CDS"/>
    <property type="molecule type" value="Genomic_DNA"/>
</dbReference>
<sequence length="112" mass="12600">MNKNNKSNSARSKFPDTLSELLQSALRVVSELTKTNSFGVNATKTELVLFTNIRRNPILDQTVSSTWVTLQGDFLLSIGIGKQNADYIEQKFKFDFISKESTDSGVFIIEFD</sequence>
<organism evidence="1 2">
    <name type="scientific">Megaselia scalaris</name>
    <name type="common">Humpbacked fly</name>
    <name type="synonym">Phora scalaris</name>
    <dbReference type="NCBI Taxonomy" id="36166"/>
    <lineage>
        <taxon>Eukaryota</taxon>
        <taxon>Metazoa</taxon>
        <taxon>Ecdysozoa</taxon>
        <taxon>Arthropoda</taxon>
        <taxon>Hexapoda</taxon>
        <taxon>Insecta</taxon>
        <taxon>Pterygota</taxon>
        <taxon>Neoptera</taxon>
        <taxon>Endopterygota</taxon>
        <taxon>Diptera</taxon>
        <taxon>Brachycera</taxon>
        <taxon>Muscomorpha</taxon>
        <taxon>Platypezoidea</taxon>
        <taxon>Phoridae</taxon>
        <taxon>Megaseliini</taxon>
        <taxon>Megaselia</taxon>
    </lineage>
</organism>
<proteinExistence type="predicted"/>